<feature type="compositionally biased region" description="Basic and acidic residues" evidence="1">
    <location>
        <begin position="223"/>
        <end position="240"/>
    </location>
</feature>
<dbReference type="EMBL" id="JACHJL010000002">
    <property type="protein sequence ID" value="MBB5934076.1"/>
    <property type="molecule type" value="Genomic_DNA"/>
</dbReference>
<keyword evidence="2" id="KW-1133">Transmembrane helix</keyword>
<evidence type="ECO:0000256" key="2">
    <source>
        <dbReference type="SAM" id="Phobius"/>
    </source>
</evidence>
<keyword evidence="2" id="KW-0472">Membrane</keyword>
<keyword evidence="2" id="KW-0812">Transmembrane</keyword>
<protein>
    <recommendedName>
        <fullName evidence="5">Nosiheptide resistance regulatory protein</fullName>
    </recommendedName>
</protein>
<name>A0A7W9Q5N7_9ACTN</name>
<evidence type="ECO:0008006" key="5">
    <source>
        <dbReference type="Google" id="ProtNLM"/>
    </source>
</evidence>
<organism evidence="3 4">
    <name type="scientific">Streptomyces zagrosensis</name>
    <dbReference type="NCBI Taxonomy" id="1042984"/>
    <lineage>
        <taxon>Bacteria</taxon>
        <taxon>Bacillati</taxon>
        <taxon>Actinomycetota</taxon>
        <taxon>Actinomycetes</taxon>
        <taxon>Kitasatosporales</taxon>
        <taxon>Streptomycetaceae</taxon>
        <taxon>Streptomyces</taxon>
    </lineage>
</organism>
<dbReference type="RefSeq" id="WP_184569352.1">
    <property type="nucleotide sequence ID" value="NZ_JACHJL010000002.1"/>
</dbReference>
<evidence type="ECO:0000313" key="4">
    <source>
        <dbReference type="Proteomes" id="UP000588098"/>
    </source>
</evidence>
<keyword evidence="4" id="KW-1185">Reference proteome</keyword>
<dbReference type="Pfam" id="PF17258">
    <property type="entry name" value="DUF5324"/>
    <property type="match status" value="1"/>
</dbReference>
<proteinExistence type="predicted"/>
<feature type="region of interest" description="Disordered" evidence="1">
    <location>
        <begin position="214"/>
        <end position="240"/>
    </location>
</feature>
<evidence type="ECO:0000256" key="1">
    <source>
        <dbReference type="SAM" id="MobiDB-lite"/>
    </source>
</evidence>
<gene>
    <name evidence="3" type="ORF">FHS42_001102</name>
</gene>
<dbReference type="AlphaFoldDB" id="A0A7W9Q5N7"/>
<accession>A0A7W9Q5N7</accession>
<feature type="region of interest" description="Disordered" evidence="1">
    <location>
        <begin position="1"/>
        <end position="38"/>
    </location>
</feature>
<reference evidence="3 4" key="1">
    <citation type="submission" date="2020-08" db="EMBL/GenBank/DDBJ databases">
        <title>Genomic Encyclopedia of Type Strains, Phase III (KMG-III): the genomes of soil and plant-associated and newly described type strains.</title>
        <authorList>
            <person name="Whitman W."/>
        </authorList>
    </citation>
    <scope>NUCLEOTIDE SEQUENCE [LARGE SCALE GENOMIC DNA]</scope>
    <source>
        <strain evidence="3 4">CECT 8305</strain>
    </source>
</reference>
<comment type="caution">
    <text evidence="3">The sequence shown here is derived from an EMBL/GenBank/DDBJ whole genome shotgun (WGS) entry which is preliminary data.</text>
</comment>
<feature type="transmembrane region" description="Helical" evidence="2">
    <location>
        <begin position="165"/>
        <end position="186"/>
    </location>
</feature>
<dbReference type="Proteomes" id="UP000588098">
    <property type="component" value="Unassembled WGS sequence"/>
</dbReference>
<sequence>MTRKDSVRDAIGPAKESVRHAAEVVGPHASQAKDTAVQYAHEARAKLGPKVSSAAHQARTTASGQYHAHLAPRLDHARGALPPKVDQAAHQAAVRTRKVARQAADYTAPRVESAVASARAAAEPVRGEAAARGGAALAALRGQITAADVQRVQKKQRRRARRGKFTKRFVVLGLLAGGGYAAWKWWDKQANPDWLVEPPAATEVGDRATLTAVETGEPSSLDAEVRAKQADADAGKGDKS</sequence>
<dbReference type="InterPro" id="IPR035214">
    <property type="entry name" value="DUF5324"/>
</dbReference>
<evidence type="ECO:0000313" key="3">
    <source>
        <dbReference type="EMBL" id="MBB5934076.1"/>
    </source>
</evidence>